<feature type="region of interest" description="Disordered" evidence="1">
    <location>
        <begin position="88"/>
        <end position="113"/>
    </location>
</feature>
<dbReference type="Proteomes" id="UP000656548">
    <property type="component" value="Unassembled WGS sequence"/>
</dbReference>
<protein>
    <submittedName>
        <fullName evidence="2">Protein-L-isoaspartate(D-aspartate) O-methyltransferase</fullName>
        <ecNumber evidence="2">2.1.1.77</ecNumber>
    </submittedName>
</protein>
<proteinExistence type="predicted"/>
<name>A0ABR9LHI5_9PSEU</name>
<gene>
    <name evidence="2" type="ORF">H4W30_006703</name>
</gene>
<keyword evidence="2" id="KW-0489">Methyltransferase</keyword>
<organism evidence="2 3">
    <name type="scientific">Amycolatopsis roodepoortensis</name>
    <dbReference type="NCBI Taxonomy" id="700274"/>
    <lineage>
        <taxon>Bacteria</taxon>
        <taxon>Bacillati</taxon>
        <taxon>Actinomycetota</taxon>
        <taxon>Actinomycetes</taxon>
        <taxon>Pseudonocardiales</taxon>
        <taxon>Pseudonocardiaceae</taxon>
        <taxon>Amycolatopsis</taxon>
    </lineage>
</organism>
<reference evidence="2 3" key="1">
    <citation type="submission" date="2020-10" db="EMBL/GenBank/DDBJ databases">
        <title>Sequencing the genomes of 1000 actinobacteria strains.</title>
        <authorList>
            <person name="Klenk H.-P."/>
        </authorList>
    </citation>
    <scope>NUCLEOTIDE SEQUENCE [LARGE SCALE GENOMIC DNA]</scope>
    <source>
        <strain evidence="2 3">DSM 46661</strain>
    </source>
</reference>
<dbReference type="EMBL" id="JADBEJ010000005">
    <property type="protein sequence ID" value="MBE1579643.1"/>
    <property type="molecule type" value="Genomic_DNA"/>
</dbReference>
<evidence type="ECO:0000313" key="2">
    <source>
        <dbReference type="EMBL" id="MBE1579643.1"/>
    </source>
</evidence>
<dbReference type="RefSeq" id="WP_158056997.1">
    <property type="nucleotide sequence ID" value="NZ_JADBEJ010000005.1"/>
</dbReference>
<evidence type="ECO:0000313" key="3">
    <source>
        <dbReference type="Proteomes" id="UP000656548"/>
    </source>
</evidence>
<keyword evidence="2" id="KW-0808">Transferase</keyword>
<comment type="caution">
    <text evidence="2">The sequence shown here is derived from an EMBL/GenBank/DDBJ whole genome shotgun (WGS) entry which is preliminary data.</text>
</comment>
<evidence type="ECO:0000256" key="1">
    <source>
        <dbReference type="SAM" id="MobiDB-lite"/>
    </source>
</evidence>
<dbReference type="EC" id="2.1.1.77" evidence="2"/>
<dbReference type="GO" id="GO:0004719">
    <property type="term" value="F:protein-L-isoaspartate (D-aspartate) O-methyltransferase activity"/>
    <property type="evidence" value="ECO:0007669"/>
    <property type="project" value="UniProtKB-EC"/>
</dbReference>
<accession>A0ABR9LHI5</accession>
<dbReference type="GO" id="GO:0032259">
    <property type="term" value="P:methylation"/>
    <property type="evidence" value="ECO:0007669"/>
    <property type="project" value="UniProtKB-KW"/>
</dbReference>
<keyword evidence="3" id="KW-1185">Reference proteome</keyword>
<sequence>MPHRSSKRSRSAPTSTQVCNPAPDWWRMALAEGNTLVSLTARRLESGDEVHWELGAIGHGPAAAELTQYLCDEIRSWAPERNQHTPSLIVYPADTPDSELAGPPSTRHTAGLS</sequence>